<accession>A0A844SR41</accession>
<dbReference type="InterPro" id="IPR018691">
    <property type="entry name" value="DUF2188"/>
</dbReference>
<dbReference type="RefSeq" id="WP_157347779.1">
    <property type="nucleotide sequence ID" value="NZ_WQNF01000030.1"/>
</dbReference>
<dbReference type="Pfam" id="PF09954">
    <property type="entry name" value="DUF2188"/>
    <property type="match status" value="1"/>
</dbReference>
<reference evidence="1 2" key="1">
    <citation type="submission" date="2019-12" db="EMBL/GenBank/DDBJ databases">
        <title>Draft genome sequences Bradyrhizobium cajani AMBPC1010, Bradyrhizobium pachyrhizi AMBPC1040 and Bradyrhizobium yuanmingense ALSPC3051, three plant growth promoting strains isolated from nodules of Cajanus cajan L. in Dominican Republic.</title>
        <authorList>
            <person name="Flores-Felix J.D."/>
            <person name="Araujo J."/>
            <person name="Diaz-Alcantara C."/>
            <person name="Gonzalez-Andres F."/>
            <person name="Velazquez E."/>
        </authorList>
    </citation>
    <scope>NUCLEOTIDE SEQUENCE [LARGE SCALE GENOMIC DNA]</scope>
    <source>
        <strain evidence="1 2">1040</strain>
    </source>
</reference>
<protein>
    <submittedName>
        <fullName evidence="1">DUF2188 domain-containing protein</fullName>
    </submittedName>
</protein>
<keyword evidence="2" id="KW-1185">Reference proteome</keyword>
<dbReference type="Proteomes" id="UP000436468">
    <property type="component" value="Unassembled WGS sequence"/>
</dbReference>
<dbReference type="EMBL" id="WQNF01000030">
    <property type="protein sequence ID" value="MVT69458.1"/>
    <property type="molecule type" value="Genomic_DNA"/>
</dbReference>
<dbReference type="AlphaFoldDB" id="A0A844SR41"/>
<name>A0A844SR41_9BRAD</name>
<organism evidence="1 2">
    <name type="scientific">Bradyrhizobium pachyrhizi</name>
    <dbReference type="NCBI Taxonomy" id="280333"/>
    <lineage>
        <taxon>Bacteria</taxon>
        <taxon>Pseudomonadati</taxon>
        <taxon>Pseudomonadota</taxon>
        <taxon>Alphaproteobacteria</taxon>
        <taxon>Hyphomicrobiales</taxon>
        <taxon>Nitrobacteraceae</taxon>
        <taxon>Bradyrhizobium</taxon>
    </lineage>
</organism>
<gene>
    <name evidence="1" type="ORF">GPL21_30655</name>
</gene>
<evidence type="ECO:0000313" key="2">
    <source>
        <dbReference type="Proteomes" id="UP000436468"/>
    </source>
</evidence>
<comment type="caution">
    <text evidence="1">The sequence shown here is derived from an EMBL/GenBank/DDBJ whole genome shotgun (WGS) entry which is preliminary data.</text>
</comment>
<proteinExistence type="predicted"/>
<sequence length="81" mass="8991">MGNLPKFTLSHNEHRDQWELRHDNSRRLVESFEHKADATAGGSLSAALGPKGGSVKIKKMDGVFQEERTFPRSADPRSSKG</sequence>
<evidence type="ECO:0000313" key="1">
    <source>
        <dbReference type="EMBL" id="MVT69458.1"/>
    </source>
</evidence>